<evidence type="ECO:0000259" key="3">
    <source>
        <dbReference type="PROSITE" id="PS51462"/>
    </source>
</evidence>
<protein>
    <submittedName>
        <fullName evidence="4">Dihydroneopterin triphosphate diphosphatase</fullName>
        <ecNumber evidence="4">3.6.1.67</ecNumber>
    </submittedName>
</protein>
<keyword evidence="5" id="KW-1185">Reference proteome</keyword>
<name>A0ABT3P4Y2_9ALTE</name>
<reference evidence="4" key="1">
    <citation type="submission" date="2022-11" db="EMBL/GenBank/DDBJ databases">
        <title>Alteromonas sp. nov., isolated from sea water of the Qingdao.</title>
        <authorList>
            <person name="Wang Q."/>
        </authorList>
    </citation>
    <scope>NUCLEOTIDE SEQUENCE</scope>
    <source>
        <strain evidence="4">ASW11-7</strain>
    </source>
</reference>
<evidence type="ECO:0000313" key="4">
    <source>
        <dbReference type="EMBL" id="MCW8107828.1"/>
    </source>
</evidence>
<feature type="domain" description="Nudix hydrolase" evidence="3">
    <location>
        <begin position="4"/>
        <end position="142"/>
    </location>
</feature>
<accession>A0ABT3P4Y2</accession>
<dbReference type="PROSITE" id="PS51462">
    <property type="entry name" value="NUDIX"/>
    <property type="match status" value="1"/>
</dbReference>
<dbReference type="EC" id="3.6.1.67" evidence="4"/>
<dbReference type="RefSeq" id="WP_265616517.1">
    <property type="nucleotide sequence ID" value="NZ_JAPFRD010000005.1"/>
</dbReference>
<dbReference type="PANTHER" id="PTHR21340:SF0">
    <property type="entry name" value="BIS(5'-NUCLEOSYL)-TETRAPHOSPHATASE [ASYMMETRICAL]"/>
    <property type="match status" value="1"/>
</dbReference>
<gene>
    <name evidence="4" type="primary">nudB</name>
    <name evidence="4" type="ORF">OPS25_04855</name>
</gene>
<comment type="cofactor">
    <cofactor evidence="1">
        <name>Mg(2+)</name>
        <dbReference type="ChEBI" id="CHEBI:18420"/>
    </cofactor>
</comment>
<organism evidence="4 5">
    <name type="scientific">Alteromonas aquimaris</name>
    <dbReference type="NCBI Taxonomy" id="2998417"/>
    <lineage>
        <taxon>Bacteria</taxon>
        <taxon>Pseudomonadati</taxon>
        <taxon>Pseudomonadota</taxon>
        <taxon>Gammaproteobacteria</taxon>
        <taxon>Alteromonadales</taxon>
        <taxon>Alteromonadaceae</taxon>
        <taxon>Alteromonas/Salinimonas group</taxon>
        <taxon>Alteromonas</taxon>
    </lineage>
</organism>
<dbReference type="InterPro" id="IPR003564">
    <property type="entry name" value="DHNTPase"/>
</dbReference>
<dbReference type="NCBIfam" id="NF006961">
    <property type="entry name" value="PRK09438.1"/>
    <property type="match status" value="1"/>
</dbReference>
<dbReference type="PROSITE" id="PS00893">
    <property type="entry name" value="NUDIX_BOX"/>
    <property type="match status" value="1"/>
</dbReference>
<proteinExistence type="predicted"/>
<dbReference type="EMBL" id="JAPFRD010000005">
    <property type="protein sequence ID" value="MCW8107828.1"/>
    <property type="molecule type" value="Genomic_DNA"/>
</dbReference>
<dbReference type="SUPFAM" id="SSF55811">
    <property type="entry name" value="Nudix"/>
    <property type="match status" value="1"/>
</dbReference>
<dbReference type="PRINTS" id="PR01404">
    <property type="entry name" value="NPPPHYDRLASE"/>
</dbReference>
<sequence>MPFKRPESALVVLYDQHCRVLILQREDDPAFWQSVTGTLELNEDPIETAYREVWEETGIRLQQSANHIVDHKLTNQYEIRSQWRYRYPAGTRLNTEHVFSARINSQLPIVLSEHLAYKWVSKAEAIATLWSPSNREAVERFVPEENKW</sequence>
<dbReference type="InterPro" id="IPR051325">
    <property type="entry name" value="Nudix_hydrolase_domain"/>
</dbReference>
<evidence type="ECO:0000256" key="2">
    <source>
        <dbReference type="ARBA" id="ARBA00022801"/>
    </source>
</evidence>
<dbReference type="GO" id="GO:0019177">
    <property type="term" value="F:dihydroneopterin triphosphate pyrophosphohydrolase activity"/>
    <property type="evidence" value="ECO:0007669"/>
    <property type="project" value="UniProtKB-EC"/>
</dbReference>
<dbReference type="CDD" id="cd04664">
    <property type="entry name" value="NUDIX_DHNTPase_like"/>
    <property type="match status" value="1"/>
</dbReference>
<dbReference type="Proteomes" id="UP001142810">
    <property type="component" value="Unassembled WGS sequence"/>
</dbReference>
<dbReference type="InterPro" id="IPR020084">
    <property type="entry name" value="NUDIX_hydrolase_CS"/>
</dbReference>
<evidence type="ECO:0000313" key="5">
    <source>
        <dbReference type="Proteomes" id="UP001142810"/>
    </source>
</evidence>
<comment type="caution">
    <text evidence="4">The sequence shown here is derived from an EMBL/GenBank/DDBJ whole genome shotgun (WGS) entry which is preliminary data.</text>
</comment>
<dbReference type="InterPro" id="IPR015797">
    <property type="entry name" value="NUDIX_hydrolase-like_dom_sf"/>
</dbReference>
<keyword evidence="2 4" id="KW-0378">Hydrolase</keyword>
<evidence type="ECO:0000256" key="1">
    <source>
        <dbReference type="ARBA" id="ARBA00001946"/>
    </source>
</evidence>
<dbReference type="InterPro" id="IPR000086">
    <property type="entry name" value="NUDIX_hydrolase_dom"/>
</dbReference>
<dbReference type="Gene3D" id="3.90.79.10">
    <property type="entry name" value="Nucleoside Triphosphate Pyrophosphohydrolase"/>
    <property type="match status" value="1"/>
</dbReference>
<dbReference type="Pfam" id="PF00293">
    <property type="entry name" value="NUDIX"/>
    <property type="match status" value="1"/>
</dbReference>
<dbReference type="PANTHER" id="PTHR21340">
    <property type="entry name" value="DIADENOSINE 5,5-P1,P4-TETRAPHOSPHATE PYROPHOSPHOHYDROLASE MUTT"/>
    <property type="match status" value="1"/>
</dbReference>